<dbReference type="EMBL" id="ACKP02000002">
    <property type="protein sequence ID" value="EEX78524.1"/>
    <property type="molecule type" value="Genomic_DNA"/>
</dbReference>
<dbReference type="Proteomes" id="UP000003505">
    <property type="component" value="Unassembled WGS sequence"/>
</dbReference>
<gene>
    <name evidence="1" type="ORF">SELSPUOL_00125</name>
</gene>
<proteinExistence type="predicted"/>
<evidence type="ECO:0000313" key="2">
    <source>
        <dbReference type="Proteomes" id="UP000003505"/>
    </source>
</evidence>
<protein>
    <submittedName>
        <fullName evidence="1">Uncharacterized protein</fullName>
    </submittedName>
</protein>
<sequence length="52" mass="5971">MEIDALRKLHIAPLLSSVFCKKALYLINLNVFSDGRQVTMQNFRADFPVFAK</sequence>
<evidence type="ECO:0000313" key="1">
    <source>
        <dbReference type="EMBL" id="EEX78524.1"/>
    </source>
</evidence>
<name>C9LRQ9_SELS3</name>
<reference evidence="1 2" key="1">
    <citation type="submission" date="2009-09" db="EMBL/GenBank/DDBJ databases">
        <authorList>
            <person name="Weinstock G."/>
            <person name="Sodergren E."/>
            <person name="Clifton S."/>
            <person name="Fulton L."/>
            <person name="Fulton B."/>
            <person name="Courtney L."/>
            <person name="Fronick C."/>
            <person name="Harrison M."/>
            <person name="Strong C."/>
            <person name="Farmer C."/>
            <person name="Delahaunty K."/>
            <person name="Markovic C."/>
            <person name="Hall O."/>
            <person name="Minx P."/>
            <person name="Tomlinson C."/>
            <person name="Mitreva M."/>
            <person name="Nelson J."/>
            <person name="Hou S."/>
            <person name="Wollam A."/>
            <person name="Pepin K.H."/>
            <person name="Johnson M."/>
            <person name="Bhonagiri V."/>
            <person name="Nash W.E."/>
            <person name="Warren W."/>
            <person name="Chinwalla A."/>
            <person name="Mardis E.R."/>
            <person name="Wilson R.K."/>
        </authorList>
    </citation>
    <scope>NUCLEOTIDE SEQUENCE [LARGE SCALE GENOMIC DNA]</scope>
    <source>
        <strain evidence="2">ATCC 35185 / DSM 20758 / VPI D19B-28</strain>
    </source>
</reference>
<organism evidence="1 2">
    <name type="scientific">Selenomonas sputigena (strain ATCC 35185 / DSM 20758 / CCUG 44933 / VPI D19B-28)</name>
    <dbReference type="NCBI Taxonomy" id="546271"/>
    <lineage>
        <taxon>Bacteria</taxon>
        <taxon>Bacillati</taxon>
        <taxon>Bacillota</taxon>
        <taxon>Negativicutes</taxon>
        <taxon>Selenomonadales</taxon>
        <taxon>Selenomonadaceae</taxon>
        <taxon>Selenomonas</taxon>
    </lineage>
</organism>
<comment type="caution">
    <text evidence="1">The sequence shown here is derived from an EMBL/GenBank/DDBJ whole genome shotgun (WGS) entry which is preliminary data.</text>
</comment>
<accession>C9LRQ9</accession>
<dbReference type="AlphaFoldDB" id="C9LRQ9"/>